<dbReference type="PANTHER" id="PTHR33067:SF32">
    <property type="entry name" value="ASPARTIC PEPTIDASE DDI1-TYPE DOMAIN-CONTAINING PROTEIN"/>
    <property type="match status" value="1"/>
</dbReference>
<reference evidence="2 3" key="1">
    <citation type="journal article" date="2018" name="PLoS Genet.">
        <title>Population sequencing reveals clonal diversity and ancestral inbreeding in the grapevine cultivar Chardonnay.</title>
        <authorList>
            <person name="Roach M.J."/>
            <person name="Johnson D.L."/>
            <person name="Bohlmann J."/>
            <person name="van Vuuren H.J."/>
            <person name="Jones S.J."/>
            <person name="Pretorius I.S."/>
            <person name="Schmidt S.A."/>
            <person name="Borneman A.R."/>
        </authorList>
    </citation>
    <scope>NUCLEOTIDE SEQUENCE [LARGE SCALE GENOMIC DNA]</scope>
    <source>
        <strain evidence="3">cv. Chardonnay</strain>
        <tissue evidence="2">Leaf</tissue>
    </source>
</reference>
<dbReference type="CDD" id="cd00303">
    <property type="entry name" value="retropepsin_like"/>
    <property type="match status" value="1"/>
</dbReference>
<dbReference type="Proteomes" id="UP000288805">
    <property type="component" value="Unassembled WGS sequence"/>
</dbReference>
<accession>A0A438C6S6</accession>
<sequence>MPKWIRDIGGRLVKCDTPQRGELEVILNIMEAAPEDQHSHQGRQDNLNEIQINEGPYASTSYECTIMYSAPYRAASDQTISCSTFYQLSMGWKLFYDGMSSSMKQLLETMCGGDFMSKNPEEAMDFLSYVADVSRGWDEPTKGEVGKMKSQLNAYNAKAGDECPAISAEREMYRDQANVVGQFRPNNNAPYGNTYNSSWRNHPNFSWKARATQYQQPDPPSQQSSSIEQIIANLSKVVGDFVGKQEATNARAYNLNTLQEKGRFPSQPHQNPKGVHEVESHEGESSQVKDVKALITLRSGKKIEQPTPKPHVEKEEEIKKGKEMEDKENEISEEKKDSDSIMKAIPEKELLKEEMLKKSTFPPFPQALHGKKGDLCTIKRGLTINKKAFLTEQVSAILQCKSPLKYKDPGSPTISVMIGGKVVEKALLDLGASVNLLPYSVYKQLGLGELKPTAITLSLGDRSVKIPRGEANLVPIILGRPFLATSNAIINCRNGLMQLTFGNMTLDLNIFYMSKKQITPEEEEGPEELCIIDTLVEEHCNQHMQDKLNENLEDIKEGFSESPIWALLLYKVGER</sequence>
<proteinExistence type="predicted"/>
<comment type="caution">
    <text evidence="2">The sequence shown here is derived from an EMBL/GenBank/DDBJ whole genome shotgun (WGS) entry which is preliminary data.</text>
</comment>
<evidence type="ECO:0000256" key="1">
    <source>
        <dbReference type="SAM" id="MobiDB-lite"/>
    </source>
</evidence>
<feature type="region of interest" description="Disordered" evidence="1">
    <location>
        <begin position="303"/>
        <end position="339"/>
    </location>
</feature>
<name>A0A438C6S6_VITVI</name>
<dbReference type="Gene3D" id="2.40.70.10">
    <property type="entry name" value="Acid Proteases"/>
    <property type="match status" value="1"/>
</dbReference>
<dbReference type="PANTHER" id="PTHR33067">
    <property type="entry name" value="RNA-DIRECTED DNA POLYMERASE-RELATED"/>
    <property type="match status" value="1"/>
</dbReference>
<protein>
    <recommendedName>
        <fullName evidence="4">Retrotransposon gag domain-containing protein</fullName>
    </recommendedName>
</protein>
<dbReference type="SUPFAM" id="SSF50630">
    <property type="entry name" value="Acid proteases"/>
    <property type="match status" value="1"/>
</dbReference>
<organism evidence="2 3">
    <name type="scientific">Vitis vinifera</name>
    <name type="common">Grape</name>
    <dbReference type="NCBI Taxonomy" id="29760"/>
    <lineage>
        <taxon>Eukaryota</taxon>
        <taxon>Viridiplantae</taxon>
        <taxon>Streptophyta</taxon>
        <taxon>Embryophyta</taxon>
        <taxon>Tracheophyta</taxon>
        <taxon>Spermatophyta</taxon>
        <taxon>Magnoliopsida</taxon>
        <taxon>eudicotyledons</taxon>
        <taxon>Gunneridae</taxon>
        <taxon>Pentapetalae</taxon>
        <taxon>rosids</taxon>
        <taxon>Vitales</taxon>
        <taxon>Vitaceae</taxon>
        <taxon>Viteae</taxon>
        <taxon>Vitis</taxon>
    </lineage>
</organism>
<evidence type="ECO:0000313" key="3">
    <source>
        <dbReference type="Proteomes" id="UP000288805"/>
    </source>
</evidence>
<feature type="compositionally biased region" description="Basic and acidic residues" evidence="1">
    <location>
        <begin position="274"/>
        <end position="287"/>
    </location>
</feature>
<dbReference type="InterPro" id="IPR021109">
    <property type="entry name" value="Peptidase_aspartic_dom_sf"/>
</dbReference>
<dbReference type="EMBL" id="QGNW01002509">
    <property type="protein sequence ID" value="RVW18898.1"/>
    <property type="molecule type" value="Genomic_DNA"/>
</dbReference>
<dbReference type="AlphaFoldDB" id="A0A438C6S6"/>
<evidence type="ECO:0008006" key="4">
    <source>
        <dbReference type="Google" id="ProtNLM"/>
    </source>
</evidence>
<evidence type="ECO:0000313" key="2">
    <source>
        <dbReference type="EMBL" id="RVW18898.1"/>
    </source>
</evidence>
<gene>
    <name evidence="2" type="ORF">CK203_103869</name>
</gene>
<feature type="compositionally biased region" description="Basic and acidic residues" evidence="1">
    <location>
        <begin position="310"/>
        <end position="339"/>
    </location>
</feature>
<feature type="region of interest" description="Disordered" evidence="1">
    <location>
        <begin position="261"/>
        <end position="287"/>
    </location>
</feature>